<dbReference type="AlphaFoldDB" id="A0A2N6T756"/>
<protein>
    <submittedName>
        <fullName evidence="2">Uncharacterized protein</fullName>
    </submittedName>
</protein>
<dbReference type="EMBL" id="PNHG01000002">
    <property type="protein sequence ID" value="PMC65161.1"/>
    <property type="molecule type" value="Genomic_DNA"/>
</dbReference>
<comment type="caution">
    <text evidence="2">The sequence shown here is derived from an EMBL/GenBank/DDBJ whole genome shotgun (WGS) entry which is preliminary data.</text>
</comment>
<keyword evidence="1" id="KW-0472">Membrane</keyword>
<dbReference type="Proteomes" id="UP000235836">
    <property type="component" value="Unassembled WGS sequence"/>
</dbReference>
<proteinExistence type="predicted"/>
<evidence type="ECO:0000256" key="1">
    <source>
        <dbReference type="SAM" id="Phobius"/>
    </source>
</evidence>
<evidence type="ECO:0000313" key="3">
    <source>
        <dbReference type="Proteomes" id="UP000235836"/>
    </source>
</evidence>
<accession>A0A2N6T756</accession>
<organism evidence="2 3">
    <name type="scientific">Corynebacterium tuscaniense</name>
    <dbReference type="NCBI Taxonomy" id="302449"/>
    <lineage>
        <taxon>Bacteria</taxon>
        <taxon>Bacillati</taxon>
        <taxon>Actinomycetota</taxon>
        <taxon>Actinomycetes</taxon>
        <taxon>Mycobacteriales</taxon>
        <taxon>Corynebacteriaceae</taxon>
        <taxon>Corynebacterium</taxon>
    </lineage>
</organism>
<gene>
    <name evidence="2" type="ORF">CJ203_01705</name>
</gene>
<keyword evidence="1" id="KW-0812">Transmembrane</keyword>
<reference evidence="2 3" key="1">
    <citation type="submission" date="2017-09" db="EMBL/GenBank/DDBJ databases">
        <title>Bacterial strain isolated from the female urinary microbiota.</title>
        <authorList>
            <person name="Thomas-White K."/>
            <person name="Kumar N."/>
            <person name="Forster S."/>
            <person name="Putonti C."/>
            <person name="Lawley T."/>
            <person name="Wolfe A.J."/>
        </authorList>
    </citation>
    <scope>NUCLEOTIDE SEQUENCE [LARGE SCALE GENOMIC DNA]</scope>
    <source>
        <strain evidence="2 3">UMB0792</strain>
    </source>
</reference>
<name>A0A2N6T756_9CORY</name>
<keyword evidence="1" id="KW-1133">Transmembrane helix</keyword>
<evidence type="ECO:0000313" key="2">
    <source>
        <dbReference type="EMBL" id="PMC65161.1"/>
    </source>
</evidence>
<sequence>MSETSRLKMSEFAKTFFSWKDDIVNNWGWSDPSFLVSFLSMLFAAVIPFVLWRMGARQSKTNMELLDKQAISLSRQERIVERQRRDSLMLALADTTNEAYLRVAWDEIREFPESDQKLLKSIIRTNPKIALPGSSRGLRLLDELDQDAVDDYCNGLGRRYGVRKETFAYRGLLDFLRLVSRENLNIDTSLIVELVTGESAAEERPTHLFFTDLVLIHPPCAAELIYRSEGIDVQTAGGLKLNVLTGVFLAVKLIEKADFEALRVSSKSRNDIKTEFVRSIPLALVYLMHRGGLQSVERWSYSDSSERVSATIAWLIFAIGNFADVYDHWASRMVENLEPAISSIPVEDRRWGVDAKDVREGFDQIRAKQPALWARFGDELEKAASAIGSWRS</sequence>
<keyword evidence="3" id="KW-1185">Reference proteome</keyword>
<feature type="transmembrane region" description="Helical" evidence="1">
    <location>
        <begin position="34"/>
        <end position="52"/>
    </location>
</feature>